<comment type="caution">
    <text evidence="1">The sequence shown here is derived from an EMBL/GenBank/DDBJ whole genome shotgun (WGS) entry which is preliminary data.</text>
</comment>
<organism evidence="1 2">
    <name type="scientific">Popillia japonica</name>
    <name type="common">Japanese beetle</name>
    <dbReference type="NCBI Taxonomy" id="7064"/>
    <lineage>
        <taxon>Eukaryota</taxon>
        <taxon>Metazoa</taxon>
        <taxon>Ecdysozoa</taxon>
        <taxon>Arthropoda</taxon>
        <taxon>Hexapoda</taxon>
        <taxon>Insecta</taxon>
        <taxon>Pterygota</taxon>
        <taxon>Neoptera</taxon>
        <taxon>Endopterygota</taxon>
        <taxon>Coleoptera</taxon>
        <taxon>Polyphaga</taxon>
        <taxon>Scarabaeiformia</taxon>
        <taxon>Scarabaeidae</taxon>
        <taxon>Rutelinae</taxon>
        <taxon>Popillia</taxon>
    </lineage>
</organism>
<reference evidence="1 2" key="1">
    <citation type="journal article" date="2024" name="BMC Genomics">
        <title>De novo assembly and annotation of Popillia japonica's genome with initial clues to its potential as an invasive pest.</title>
        <authorList>
            <person name="Cucini C."/>
            <person name="Boschi S."/>
            <person name="Funari R."/>
            <person name="Cardaioli E."/>
            <person name="Iannotti N."/>
            <person name="Marturano G."/>
            <person name="Paoli F."/>
            <person name="Bruttini M."/>
            <person name="Carapelli A."/>
            <person name="Frati F."/>
            <person name="Nardi F."/>
        </authorList>
    </citation>
    <scope>NUCLEOTIDE SEQUENCE [LARGE SCALE GENOMIC DNA]</scope>
    <source>
        <strain evidence="1">DMR45628</strain>
    </source>
</reference>
<dbReference type="EMBL" id="JASPKY010000318">
    <property type="protein sequence ID" value="KAK9709034.1"/>
    <property type="molecule type" value="Genomic_DNA"/>
</dbReference>
<dbReference type="AlphaFoldDB" id="A0AAW1JWZ6"/>
<evidence type="ECO:0000313" key="1">
    <source>
        <dbReference type="EMBL" id="KAK9709034.1"/>
    </source>
</evidence>
<keyword evidence="2" id="KW-1185">Reference proteome</keyword>
<accession>A0AAW1JWZ6</accession>
<name>A0AAW1JWZ6_POPJA</name>
<sequence>MIIGTSHAISRLIPPFLIFSQTPLLDDANASSGDNTTKRNALSALTSDNIDTSAIGVLVEFVKRLINLVIGEVMIIHF</sequence>
<dbReference type="Proteomes" id="UP001458880">
    <property type="component" value="Unassembled WGS sequence"/>
</dbReference>
<protein>
    <submittedName>
        <fullName evidence="1">Uncharacterized protein</fullName>
    </submittedName>
</protein>
<proteinExistence type="predicted"/>
<evidence type="ECO:0000313" key="2">
    <source>
        <dbReference type="Proteomes" id="UP001458880"/>
    </source>
</evidence>
<gene>
    <name evidence="1" type="ORF">QE152_g26839</name>
</gene>